<evidence type="ECO:0000313" key="2">
    <source>
        <dbReference type="Proteomes" id="UP000036356"/>
    </source>
</evidence>
<dbReference type="EMBL" id="LDZY01000001">
    <property type="protein sequence ID" value="KLU67843.1"/>
    <property type="molecule type" value="Genomic_DNA"/>
</dbReference>
<evidence type="ECO:0000313" key="1">
    <source>
        <dbReference type="EMBL" id="KLU67843.1"/>
    </source>
</evidence>
<dbReference type="Proteomes" id="UP000036356">
    <property type="component" value="Unassembled WGS sequence"/>
</dbReference>
<sequence>MAVKDFAVNELKVSNLVAHCDFRNAASCKVMGKIGLTLVKDDGVRQYPKTSEIARELMYSFII</sequence>
<comment type="caution">
    <text evidence="1">The sequence shown here is derived from an EMBL/GenBank/DDBJ whole genome shotgun (WGS) entry which is preliminary data.</text>
</comment>
<gene>
    <name evidence="1" type="ORF">DEAC_c02500</name>
</gene>
<keyword evidence="2" id="KW-1185">Reference proteome</keyword>
<name>A0A0J1FXV4_9FIRM</name>
<dbReference type="STRING" id="476652.DEAC_c02500"/>
<protein>
    <recommendedName>
        <fullName evidence="3">N-acetyltransferase domain-containing protein</fullName>
    </recommendedName>
</protein>
<organism evidence="1 2">
    <name type="scientific">Desulfosporosinus acididurans</name>
    <dbReference type="NCBI Taxonomy" id="476652"/>
    <lineage>
        <taxon>Bacteria</taxon>
        <taxon>Bacillati</taxon>
        <taxon>Bacillota</taxon>
        <taxon>Clostridia</taxon>
        <taxon>Eubacteriales</taxon>
        <taxon>Desulfitobacteriaceae</taxon>
        <taxon>Desulfosporosinus</taxon>
    </lineage>
</organism>
<dbReference type="InterPro" id="IPR016181">
    <property type="entry name" value="Acyl_CoA_acyltransferase"/>
</dbReference>
<dbReference type="PATRIC" id="fig|476652.3.peg.246"/>
<dbReference type="SUPFAM" id="SSF55729">
    <property type="entry name" value="Acyl-CoA N-acyltransferases (Nat)"/>
    <property type="match status" value="1"/>
</dbReference>
<reference evidence="1 2" key="1">
    <citation type="submission" date="2015-06" db="EMBL/GenBank/DDBJ databases">
        <title>Draft genome of the moderately acidophilic sulfate reducer Candidatus Desulfosporosinus acididurans strain M1.</title>
        <authorList>
            <person name="Poehlein A."/>
            <person name="Petzsch P."/>
            <person name="Johnson B.D."/>
            <person name="Schloemann M."/>
            <person name="Daniel R."/>
            <person name="Muehling M."/>
        </authorList>
    </citation>
    <scope>NUCLEOTIDE SEQUENCE [LARGE SCALE GENOMIC DNA]</scope>
    <source>
        <strain evidence="1 2">M1</strain>
    </source>
</reference>
<dbReference type="AlphaFoldDB" id="A0A0J1FXV4"/>
<proteinExistence type="predicted"/>
<dbReference type="Gene3D" id="3.40.630.30">
    <property type="match status" value="1"/>
</dbReference>
<accession>A0A0J1FXV4</accession>
<dbReference type="RefSeq" id="WP_282434431.1">
    <property type="nucleotide sequence ID" value="NZ_LDZY01000001.1"/>
</dbReference>
<evidence type="ECO:0008006" key="3">
    <source>
        <dbReference type="Google" id="ProtNLM"/>
    </source>
</evidence>